<protein>
    <submittedName>
        <fullName evidence="1">Uncharacterized protein</fullName>
    </submittedName>
</protein>
<dbReference type="EMBL" id="MNPL01007856">
    <property type="protein sequence ID" value="OQR74519.1"/>
    <property type="molecule type" value="Genomic_DNA"/>
</dbReference>
<dbReference type="AlphaFoldDB" id="A0A1V9XLZ0"/>
<dbReference type="InParanoid" id="A0A1V9XLZ0"/>
<sequence length="77" mass="8333">MRSVSSRIECNGQPPVSSVTEWQTICSHLGSSLAEVYGKQNRSDALKAPYTDVLRSYSPLKEAITSPRCEGLKCSAG</sequence>
<gene>
    <name evidence="1" type="ORF">BIW11_09012</name>
</gene>
<proteinExistence type="predicted"/>
<evidence type="ECO:0000313" key="1">
    <source>
        <dbReference type="EMBL" id="OQR74519.1"/>
    </source>
</evidence>
<accession>A0A1V9XLZ0</accession>
<organism evidence="1 2">
    <name type="scientific">Tropilaelaps mercedesae</name>
    <dbReference type="NCBI Taxonomy" id="418985"/>
    <lineage>
        <taxon>Eukaryota</taxon>
        <taxon>Metazoa</taxon>
        <taxon>Ecdysozoa</taxon>
        <taxon>Arthropoda</taxon>
        <taxon>Chelicerata</taxon>
        <taxon>Arachnida</taxon>
        <taxon>Acari</taxon>
        <taxon>Parasitiformes</taxon>
        <taxon>Mesostigmata</taxon>
        <taxon>Gamasina</taxon>
        <taxon>Dermanyssoidea</taxon>
        <taxon>Laelapidae</taxon>
        <taxon>Tropilaelaps</taxon>
    </lineage>
</organism>
<comment type="caution">
    <text evidence="1">The sequence shown here is derived from an EMBL/GenBank/DDBJ whole genome shotgun (WGS) entry which is preliminary data.</text>
</comment>
<dbReference type="Proteomes" id="UP000192247">
    <property type="component" value="Unassembled WGS sequence"/>
</dbReference>
<keyword evidence="2" id="KW-1185">Reference proteome</keyword>
<evidence type="ECO:0000313" key="2">
    <source>
        <dbReference type="Proteomes" id="UP000192247"/>
    </source>
</evidence>
<reference evidence="1 2" key="1">
    <citation type="journal article" date="2017" name="Gigascience">
        <title>Draft genome of the honey bee ectoparasitic mite, Tropilaelaps mercedesae, is shaped by the parasitic life history.</title>
        <authorList>
            <person name="Dong X."/>
            <person name="Armstrong S.D."/>
            <person name="Xia D."/>
            <person name="Makepeace B.L."/>
            <person name="Darby A.C."/>
            <person name="Kadowaki T."/>
        </authorList>
    </citation>
    <scope>NUCLEOTIDE SEQUENCE [LARGE SCALE GENOMIC DNA]</scope>
    <source>
        <strain evidence="1">Wuxi-XJTLU</strain>
    </source>
</reference>
<name>A0A1V9XLZ0_9ACAR</name>